<comment type="caution">
    <text evidence="1">The sequence shown here is derived from an EMBL/GenBank/DDBJ whole genome shotgun (WGS) entry which is preliminary data.</text>
</comment>
<organism evidence="1">
    <name type="scientific">Veillonella atypica</name>
    <dbReference type="NCBI Taxonomy" id="39777"/>
    <lineage>
        <taxon>Bacteria</taxon>
        <taxon>Bacillati</taxon>
        <taxon>Bacillota</taxon>
        <taxon>Negativicutes</taxon>
        <taxon>Veillonellales</taxon>
        <taxon>Veillonellaceae</taxon>
        <taxon>Veillonella</taxon>
    </lineage>
</organism>
<dbReference type="RefSeq" id="WP_060807885.1">
    <property type="nucleotide sequence ID" value="NZ_KQ958122.1"/>
</dbReference>
<gene>
    <name evidence="1" type="ORF">HMPREF3233_01699</name>
</gene>
<dbReference type="EMBL" id="LRQT01000096">
    <property type="protein sequence ID" value="KXA62226.1"/>
    <property type="molecule type" value="Genomic_DNA"/>
</dbReference>
<dbReference type="PATRIC" id="fig|39777.7.peg.1665"/>
<accession>A0A133S1J0</accession>
<proteinExistence type="predicted"/>
<protein>
    <submittedName>
        <fullName evidence="1">Uncharacterized protein</fullName>
    </submittedName>
</protein>
<name>A0A133S1J0_9FIRM</name>
<dbReference type="Proteomes" id="UP000070226">
    <property type="component" value="Unassembled WGS sequence"/>
</dbReference>
<sequence>MGFFDFLKPRNKEFVQSCWPGGKMLQVHMEYDTQKLIFTYIGRYGLQFSVPKTDVTDIIVKEVSRTHSVIQIYHGDVCVGTTDIIPTEACETIKNWMLEF</sequence>
<dbReference type="AlphaFoldDB" id="A0A133S1J0"/>
<evidence type="ECO:0000313" key="1">
    <source>
        <dbReference type="EMBL" id="KXA62226.1"/>
    </source>
</evidence>
<evidence type="ECO:0000313" key="2">
    <source>
        <dbReference type="Proteomes" id="UP000070226"/>
    </source>
</evidence>
<dbReference type="STRING" id="39777.B7L28_06425"/>
<reference evidence="1 2" key="1">
    <citation type="submission" date="2016-01" db="EMBL/GenBank/DDBJ databases">
        <authorList>
            <person name="Oliw E.H."/>
        </authorList>
    </citation>
    <scope>NUCLEOTIDE SEQUENCE [LARGE SCALE GENOMIC DNA]</scope>
    <source>
        <strain evidence="1 2">CMW7756B</strain>
    </source>
</reference>